<dbReference type="EMBL" id="DS116027">
    <property type="protein sequence ID" value="EAX83282.1"/>
    <property type="molecule type" value="Genomic_DNA"/>
</dbReference>
<evidence type="ECO:0000256" key="1">
    <source>
        <dbReference type="SAM" id="Phobius"/>
    </source>
</evidence>
<keyword evidence="1" id="KW-1133">Transmembrane helix</keyword>
<protein>
    <recommendedName>
        <fullName evidence="2">Peptidase M28 domain-containing protein</fullName>
    </recommendedName>
</protein>
<dbReference type="Proteomes" id="UP000001542">
    <property type="component" value="Unassembled WGS sequence"/>
</dbReference>
<sequence>MSVSEAATSALTRVEEIIKLYGPRLCGDESTHKAAEYLKKDMENYCDTTKLETFKVNPKAFLSWVKIADVLYVISIILAWMNVPIFGALSEMLIVMYYVFENVLFMKFADRFFPEKIGKNVYGIIEPTEEVKNTVVYSGHHDSAFIFGFYEFLPNLFIIRAAVGLLTPLVFSLAMFYESFLLFQSGQGQFNFFGEIPALSRKMNIFFLFYTPIALSSWNFVKNTGTPGAGDNLIASSIGVELAKYFSEHRPKNTRVVIASFDGEEAGLRGARAFWDAHAKEYQDAYNFN</sequence>
<evidence type="ECO:0000313" key="3">
    <source>
        <dbReference type="EMBL" id="EAX83282.1"/>
    </source>
</evidence>
<dbReference type="InterPro" id="IPR007484">
    <property type="entry name" value="Peptidase_M28"/>
</dbReference>
<name>A2GHT5_TRIV3</name>
<dbReference type="AlphaFoldDB" id="A2GHT5"/>
<dbReference type="SUPFAM" id="SSF53187">
    <property type="entry name" value="Zn-dependent exopeptidases"/>
    <property type="match status" value="1"/>
</dbReference>
<keyword evidence="1" id="KW-0472">Membrane</keyword>
<feature type="transmembrane region" description="Helical" evidence="1">
    <location>
        <begin position="157"/>
        <end position="183"/>
    </location>
</feature>
<feature type="transmembrane region" description="Helical" evidence="1">
    <location>
        <begin position="70"/>
        <end position="100"/>
    </location>
</feature>
<dbReference type="VEuPathDB" id="TrichDB:TVAGG3_0897640"/>
<gene>
    <name evidence="3" type="ORF">TVAG_082020</name>
</gene>
<organism evidence="3 4">
    <name type="scientific">Trichomonas vaginalis (strain ATCC PRA-98 / G3)</name>
    <dbReference type="NCBI Taxonomy" id="412133"/>
    <lineage>
        <taxon>Eukaryota</taxon>
        <taxon>Metamonada</taxon>
        <taxon>Parabasalia</taxon>
        <taxon>Trichomonadida</taxon>
        <taxon>Trichomonadidae</taxon>
        <taxon>Trichomonas</taxon>
    </lineage>
</organism>
<proteinExistence type="predicted"/>
<accession>A2GHT5</accession>
<dbReference type="OrthoDB" id="76293at2759"/>
<evidence type="ECO:0000313" key="4">
    <source>
        <dbReference type="Proteomes" id="UP000001542"/>
    </source>
</evidence>
<reference evidence="3" key="2">
    <citation type="journal article" date="2007" name="Science">
        <title>Draft genome sequence of the sexually transmitted pathogen Trichomonas vaginalis.</title>
        <authorList>
            <person name="Carlton J.M."/>
            <person name="Hirt R.P."/>
            <person name="Silva J.C."/>
            <person name="Delcher A.L."/>
            <person name="Schatz M."/>
            <person name="Zhao Q."/>
            <person name="Wortman J.R."/>
            <person name="Bidwell S.L."/>
            <person name="Alsmark U.C.M."/>
            <person name="Besteiro S."/>
            <person name="Sicheritz-Ponten T."/>
            <person name="Noel C.J."/>
            <person name="Dacks J.B."/>
            <person name="Foster P.G."/>
            <person name="Simillion C."/>
            <person name="Van de Peer Y."/>
            <person name="Miranda-Saavedra D."/>
            <person name="Barton G.J."/>
            <person name="Westrop G.D."/>
            <person name="Mueller S."/>
            <person name="Dessi D."/>
            <person name="Fiori P.L."/>
            <person name="Ren Q."/>
            <person name="Paulsen I."/>
            <person name="Zhang H."/>
            <person name="Bastida-Corcuera F.D."/>
            <person name="Simoes-Barbosa A."/>
            <person name="Brown M.T."/>
            <person name="Hayes R.D."/>
            <person name="Mukherjee M."/>
            <person name="Okumura C.Y."/>
            <person name="Schneider R."/>
            <person name="Smith A.J."/>
            <person name="Vanacova S."/>
            <person name="Villalvazo M."/>
            <person name="Haas B.J."/>
            <person name="Pertea M."/>
            <person name="Feldblyum T.V."/>
            <person name="Utterback T.R."/>
            <person name="Shu C.L."/>
            <person name="Osoegawa K."/>
            <person name="de Jong P.J."/>
            <person name="Hrdy I."/>
            <person name="Horvathova L."/>
            <person name="Zubacova Z."/>
            <person name="Dolezal P."/>
            <person name="Malik S.B."/>
            <person name="Logsdon J.M. Jr."/>
            <person name="Henze K."/>
            <person name="Gupta A."/>
            <person name="Wang C.C."/>
            <person name="Dunne R.L."/>
            <person name="Upcroft J.A."/>
            <person name="Upcroft P."/>
            <person name="White O."/>
            <person name="Salzberg S.L."/>
            <person name="Tang P."/>
            <person name="Chiu C.-H."/>
            <person name="Lee Y.-S."/>
            <person name="Embley T.M."/>
            <person name="Coombs G.H."/>
            <person name="Mottram J.C."/>
            <person name="Tachezy J."/>
            <person name="Fraser-Liggett C.M."/>
            <person name="Johnson P.J."/>
        </authorList>
    </citation>
    <scope>NUCLEOTIDE SEQUENCE [LARGE SCALE GENOMIC DNA]</scope>
    <source>
        <strain evidence="3">G3</strain>
    </source>
</reference>
<keyword evidence="4" id="KW-1185">Reference proteome</keyword>
<feature type="domain" description="Peptidase M28" evidence="2">
    <location>
        <begin position="226"/>
        <end position="281"/>
    </location>
</feature>
<reference evidence="3" key="1">
    <citation type="submission" date="2006-10" db="EMBL/GenBank/DDBJ databases">
        <authorList>
            <person name="Amadeo P."/>
            <person name="Zhao Q."/>
            <person name="Wortman J."/>
            <person name="Fraser-Liggett C."/>
            <person name="Carlton J."/>
        </authorList>
    </citation>
    <scope>NUCLEOTIDE SEQUENCE</scope>
    <source>
        <strain evidence="3">G3</strain>
    </source>
</reference>
<dbReference type="VEuPathDB" id="TrichDB:TVAG_082020"/>
<keyword evidence="1" id="KW-0812">Transmembrane</keyword>
<evidence type="ECO:0000259" key="2">
    <source>
        <dbReference type="Pfam" id="PF04389"/>
    </source>
</evidence>
<dbReference type="KEGG" id="tva:4740914"/>
<dbReference type="InParanoid" id="A2GHT5"/>
<dbReference type="Gene3D" id="3.40.630.10">
    <property type="entry name" value="Zn peptidases"/>
    <property type="match status" value="1"/>
</dbReference>
<feature type="non-terminal residue" evidence="3">
    <location>
        <position position="289"/>
    </location>
</feature>
<dbReference type="Pfam" id="PF04389">
    <property type="entry name" value="Peptidase_M28"/>
    <property type="match status" value="1"/>
</dbReference>